<dbReference type="EMBL" id="JAHMHR010000012">
    <property type="protein sequence ID" value="KAK1688184.1"/>
    <property type="molecule type" value="Genomic_DNA"/>
</dbReference>
<proteinExistence type="predicted"/>
<dbReference type="GeneID" id="85458920"/>
<comment type="caution">
    <text evidence="1">The sequence shown here is derived from an EMBL/GenBank/DDBJ whole genome shotgun (WGS) entry which is preliminary data.</text>
</comment>
<evidence type="ECO:0000313" key="2">
    <source>
        <dbReference type="Proteomes" id="UP001224890"/>
    </source>
</evidence>
<dbReference type="RefSeq" id="XP_060431879.1">
    <property type="nucleotide sequence ID" value="XM_060574394.1"/>
</dbReference>
<accession>A0AAJ0APV7</accession>
<keyword evidence="2" id="KW-1185">Reference proteome</keyword>
<dbReference type="Proteomes" id="UP001224890">
    <property type="component" value="Unassembled WGS sequence"/>
</dbReference>
<organism evidence="1 2">
    <name type="scientific">Colletotrichum godetiae</name>
    <dbReference type="NCBI Taxonomy" id="1209918"/>
    <lineage>
        <taxon>Eukaryota</taxon>
        <taxon>Fungi</taxon>
        <taxon>Dikarya</taxon>
        <taxon>Ascomycota</taxon>
        <taxon>Pezizomycotina</taxon>
        <taxon>Sordariomycetes</taxon>
        <taxon>Hypocreomycetidae</taxon>
        <taxon>Glomerellales</taxon>
        <taxon>Glomerellaceae</taxon>
        <taxon>Colletotrichum</taxon>
        <taxon>Colletotrichum acutatum species complex</taxon>
    </lineage>
</organism>
<protein>
    <submittedName>
        <fullName evidence="1">Uncharacterized protein</fullName>
    </submittedName>
</protein>
<reference evidence="1" key="1">
    <citation type="submission" date="2021-06" db="EMBL/GenBank/DDBJ databases">
        <title>Comparative genomics, transcriptomics and evolutionary studies reveal genomic signatures of adaptation to plant cell wall in hemibiotrophic fungi.</title>
        <authorList>
            <consortium name="DOE Joint Genome Institute"/>
            <person name="Baroncelli R."/>
            <person name="Diaz J.F."/>
            <person name="Benocci T."/>
            <person name="Peng M."/>
            <person name="Battaglia E."/>
            <person name="Haridas S."/>
            <person name="Andreopoulos W."/>
            <person name="Labutti K."/>
            <person name="Pangilinan J."/>
            <person name="Floch G.L."/>
            <person name="Makela M.R."/>
            <person name="Henrissat B."/>
            <person name="Grigoriev I.V."/>
            <person name="Crouch J.A."/>
            <person name="De Vries R.P."/>
            <person name="Sukno S.A."/>
            <person name="Thon M.R."/>
        </authorList>
    </citation>
    <scope>NUCLEOTIDE SEQUENCE</scope>
    <source>
        <strain evidence="1">CBS 193.32</strain>
    </source>
</reference>
<name>A0AAJ0APV7_9PEZI</name>
<evidence type="ECO:0000313" key="1">
    <source>
        <dbReference type="EMBL" id="KAK1688184.1"/>
    </source>
</evidence>
<gene>
    <name evidence="1" type="ORF">BDP55DRAFT_657020</name>
</gene>
<dbReference type="AlphaFoldDB" id="A0AAJ0APV7"/>
<sequence>MSDRQRACIRGYVIQVLEVRTRRNIAALTVILFSSVPWVFRGLDATQTAEERRSNRHSLQKRGELCVGRGYANGERNPAIQRASQSSFSPRQGTYQSSQWRLSFRRELESAWYYCVTASTHLPYFEHTNWNSRRVPFRSETIHLPARADGAVHFGAGRCVCTWATALHDMMTYLTTPQSLRATKALAEGSSHKKAHDKNERKCLGLVNNRLIFAQPHQSRQGTGGGWMGWARMQKVAAVSRKKKQRADHSGVRYG</sequence>